<evidence type="ECO:0000313" key="2">
    <source>
        <dbReference type="EMBL" id="SFK49448.1"/>
    </source>
</evidence>
<evidence type="ECO:0000313" key="3">
    <source>
        <dbReference type="Proteomes" id="UP000199473"/>
    </source>
</evidence>
<dbReference type="EMBL" id="FOSQ01000003">
    <property type="protein sequence ID" value="SFK49448.1"/>
    <property type="molecule type" value="Genomic_DNA"/>
</dbReference>
<reference evidence="2 3" key="1">
    <citation type="submission" date="2016-10" db="EMBL/GenBank/DDBJ databases">
        <authorList>
            <person name="de Groot N.N."/>
        </authorList>
    </citation>
    <scope>NUCLEOTIDE SEQUENCE [LARGE SCALE GENOMIC DNA]</scope>
    <source>
        <strain evidence="2 3">DSM 19981</strain>
    </source>
</reference>
<keyword evidence="3" id="KW-1185">Reference proteome</keyword>
<keyword evidence="2" id="KW-0808">Transferase</keyword>
<evidence type="ECO:0000259" key="1">
    <source>
        <dbReference type="Pfam" id="PF04230"/>
    </source>
</evidence>
<name>A0A1I3ZZC6_9PROT</name>
<proteinExistence type="predicted"/>
<gene>
    <name evidence="2" type="ORF">SAMN02745775_1038</name>
</gene>
<dbReference type="PANTHER" id="PTHR36836">
    <property type="entry name" value="COLANIC ACID BIOSYNTHESIS PROTEIN WCAK"/>
    <property type="match status" value="1"/>
</dbReference>
<dbReference type="STRING" id="1123062.SAMN02745775_1038"/>
<dbReference type="GO" id="GO:0016740">
    <property type="term" value="F:transferase activity"/>
    <property type="evidence" value="ECO:0007669"/>
    <property type="project" value="UniProtKB-KW"/>
</dbReference>
<dbReference type="RefSeq" id="WP_092959068.1">
    <property type="nucleotide sequence ID" value="NZ_FOSQ01000003.1"/>
</dbReference>
<dbReference type="OrthoDB" id="3199616at2"/>
<organism evidence="2 3">
    <name type="scientific">Falsiroseomonas stagni DSM 19981</name>
    <dbReference type="NCBI Taxonomy" id="1123062"/>
    <lineage>
        <taxon>Bacteria</taxon>
        <taxon>Pseudomonadati</taxon>
        <taxon>Pseudomonadota</taxon>
        <taxon>Alphaproteobacteria</taxon>
        <taxon>Acetobacterales</taxon>
        <taxon>Roseomonadaceae</taxon>
        <taxon>Falsiroseomonas</taxon>
    </lineage>
</organism>
<dbReference type="InterPro" id="IPR007345">
    <property type="entry name" value="Polysacch_pyruvyl_Trfase"/>
</dbReference>
<feature type="domain" description="Polysaccharide pyruvyl transferase" evidence="1">
    <location>
        <begin position="13"/>
        <end position="297"/>
    </location>
</feature>
<sequence>MRTAFLGAYGYGNLGDELCLIEALQSFPTADAHAFSVNPGWTLRCVPGLAGCFPDGEAMLALNPARIVFGGGMFGVVDAFRYWMPFLARAMQAGAAIHFHNLGVAWLLKDRSWLDATAHQVFANLASLSVRDPLSAERLAEAGLARLPRLTFFPETGIAPDPDLAEALLGPRRPGAPTLLGLSIIPSPTMRACLTHDAPRVRAVLAEFAGHAVVPIVSTVHIDSVEEDDLTGAADFIREFLPDAPIAAPLLLDRSHWQAEMTPRRLKGLIARCDVLVTQRKHNAIHAIGAGVRVIGLHPLIDNSLRRTFVTLANDLPPGSRCVGLDEVPPPEPASE</sequence>
<dbReference type="Proteomes" id="UP000199473">
    <property type="component" value="Unassembled WGS sequence"/>
</dbReference>
<dbReference type="PANTHER" id="PTHR36836:SF1">
    <property type="entry name" value="COLANIC ACID BIOSYNTHESIS PROTEIN WCAK"/>
    <property type="match status" value="1"/>
</dbReference>
<accession>A0A1I3ZZC6</accession>
<protein>
    <submittedName>
        <fullName evidence="2">Polysaccharide pyruvyl transferase family protein WcaK</fullName>
    </submittedName>
</protein>
<dbReference type="AlphaFoldDB" id="A0A1I3ZZC6"/>
<dbReference type="Pfam" id="PF04230">
    <property type="entry name" value="PS_pyruv_trans"/>
    <property type="match status" value="1"/>
</dbReference>